<feature type="compositionally biased region" description="Polar residues" evidence="1">
    <location>
        <begin position="553"/>
        <end position="562"/>
    </location>
</feature>
<feature type="region of interest" description="Disordered" evidence="1">
    <location>
        <begin position="499"/>
        <end position="688"/>
    </location>
</feature>
<sequence length="1040" mass="113990">MRQHQLHHSTIHIPEPASSCSQTCSSSNGAETSLASDAFVPHIVDDAVIFEDSGYWHAQDGQNVEASLLWYLSAKGIDSSCPRTVSTIVSLMDTIITSEKAQTPDSLKVVARAAVRIGTGVVKKTVPQVVLPEIKKFLIKAIQHLISQIKTADDERILKDVMTLLGCLGVELGGSDEALELFDSDLMDRTIYPMNDTSRLKLFPTVVDGMSPWLLRSKDFQTQAAILQTLIQIFLNCAAVSNYNTAQHCTDLFLSRCEDPAYRPFGSRVLQRLAYAVQEKHDEEEDAHAFWLLCRLFQSVETVSSAGWNFATPELSPAWKSALHCGARIVSASFPLADNDVIKPTNFTDCKTCNNALLESAQRSAVHNLTVNEVEDIRYWRTKVAKVRTLFLVVSDEETRKTILGARYHLKLSQMMGWTDPLIHRHTVESHRRPPPVDTPTSHSQALLVPPVVDPIPTQPHPTPSADAPQPRRALSHKGQFALKASTLSVVAEVDAGEEEDVVQLPGPPTTSIQAPSHPRPRPSISLPSTPAPAKRPQSSEGVLSPLLPNRGPSAQFSSNEMVKSPPFAYRGIHTQSKPAAPKSGTQNSKMIRSPTNAKGLKRGVTESLEPEEKENSRQVKKARTDMASSSTVKPVRKRAASAGPSSATSHGANPSRSHNRARSATGIPQPTHLDSRPAHHLPSVPQPSSIPLLGAAIALQDEQVFRSAPLGSLDHRFEDIYDFSDSSSEPSEEVPCDASNRPLKKLMQNLTAPIRRLATMSQSNHRYQSFVAPVTTSHAPNTERDFAQDPRATEPMGDMSTGAEDWEDSQGAQPGPSNLTSQTTTDPAPVNVENAQAATHNTTENGADSNLTRRRSHRQPKPVRSGIPNFIGIRSSFRPTPTHICYHYSNIIIVIVTLVSCIATEHCHPDPAMSVWKGESWSDNRPLSIIRVVGLLAHWHSDSGVWSTEEGGYEIEIPANSQTDQAWSGLKHQIQSLNPVYLFLEGLRRMDDSDVSIEAAISEIHKPIKRLKSSHQLALSCASPNATAIFLNLVFMDPR</sequence>
<dbReference type="SUPFAM" id="SSF48371">
    <property type="entry name" value="ARM repeat"/>
    <property type="match status" value="1"/>
</dbReference>
<feature type="compositionally biased region" description="Polar residues" evidence="1">
    <location>
        <begin position="811"/>
        <end position="827"/>
    </location>
</feature>
<dbReference type="Proteomes" id="UP000076722">
    <property type="component" value="Unassembled WGS sequence"/>
</dbReference>
<evidence type="ECO:0000256" key="1">
    <source>
        <dbReference type="SAM" id="MobiDB-lite"/>
    </source>
</evidence>
<feature type="compositionally biased region" description="Polar residues" evidence="1">
    <location>
        <begin position="644"/>
        <end position="657"/>
    </location>
</feature>
<feature type="region of interest" description="Disordered" evidence="1">
    <location>
        <begin position="451"/>
        <end position="477"/>
    </location>
</feature>
<accession>A0A164YEY5</accession>
<protein>
    <submittedName>
        <fullName evidence="2">Uncharacterized protein</fullName>
    </submittedName>
</protein>
<feature type="compositionally biased region" description="Pro residues" evidence="1">
    <location>
        <begin position="452"/>
        <end position="463"/>
    </location>
</feature>
<feature type="compositionally biased region" description="Polar residues" evidence="1">
    <location>
        <begin position="834"/>
        <end position="851"/>
    </location>
</feature>
<feature type="compositionally biased region" description="Basic and acidic residues" evidence="1">
    <location>
        <begin position="782"/>
        <end position="793"/>
    </location>
</feature>
<gene>
    <name evidence="2" type="ORF">SISNIDRAFT_463595</name>
</gene>
<dbReference type="InterPro" id="IPR016024">
    <property type="entry name" value="ARM-type_fold"/>
</dbReference>
<keyword evidence="3" id="KW-1185">Reference proteome</keyword>
<dbReference type="EMBL" id="KV419398">
    <property type="protein sequence ID" value="KZS96849.1"/>
    <property type="molecule type" value="Genomic_DNA"/>
</dbReference>
<organism evidence="2 3">
    <name type="scientific">Sistotremastrum niveocremeum HHB9708</name>
    <dbReference type="NCBI Taxonomy" id="1314777"/>
    <lineage>
        <taxon>Eukaryota</taxon>
        <taxon>Fungi</taxon>
        <taxon>Dikarya</taxon>
        <taxon>Basidiomycota</taxon>
        <taxon>Agaricomycotina</taxon>
        <taxon>Agaricomycetes</taxon>
        <taxon>Sistotremastrales</taxon>
        <taxon>Sistotremastraceae</taxon>
        <taxon>Sertulicium</taxon>
        <taxon>Sertulicium niveocremeum</taxon>
    </lineage>
</organism>
<feature type="compositionally biased region" description="Polar residues" evidence="1">
    <location>
        <begin position="574"/>
        <end position="597"/>
    </location>
</feature>
<feature type="compositionally biased region" description="Basic residues" evidence="1">
    <location>
        <begin position="853"/>
        <end position="862"/>
    </location>
</feature>
<feature type="compositionally biased region" description="Basic residues" evidence="1">
    <location>
        <begin position="1"/>
        <end position="10"/>
    </location>
</feature>
<name>A0A164YEY5_9AGAM</name>
<dbReference type="AlphaFoldDB" id="A0A164YEY5"/>
<proteinExistence type="predicted"/>
<evidence type="ECO:0000313" key="2">
    <source>
        <dbReference type="EMBL" id="KZS96849.1"/>
    </source>
</evidence>
<feature type="region of interest" description="Disordered" evidence="1">
    <location>
        <begin position="1"/>
        <end position="26"/>
    </location>
</feature>
<evidence type="ECO:0000313" key="3">
    <source>
        <dbReference type="Proteomes" id="UP000076722"/>
    </source>
</evidence>
<reference evidence="2 3" key="1">
    <citation type="journal article" date="2016" name="Mol. Biol. Evol.">
        <title>Comparative Genomics of Early-Diverging Mushroom-Forming Fungi Provides Insights into the Origins of Lignocellulose Decay Capabilities.</title>
        <authorList>
            <person name="Nagy L.G."/>
            <person name="Riley R."/>
            <person name="Tritt A."/>
            <person name="Adam C."/>
            <person name="Daum C."/>
            <person name="Floudas D."/>
            <person name="Sun H."/>
            <person name="Yadav J.S."/>
            <person name="Pangilinan J."/>
            <person name="Larsson K.H."/>
            <person name="Matsuura K."/>
            <person name="Barry K."/>
            <person name="Labutti K."/>
            <person name="Kuo R."/>
            <person name="Ohm R.A."/>
            <person name="Bhattacharya S.S."/>
            <person name="Shirouzu T."/>
            <person name="Yoshinaga Y."/>
            <person name="Martin F.M."/>
            <person name="Grigoriev I.V."/>
            <person name="Hibbett D.S."/>
        </authorList>
    </citation>
    <scope>NUCLEOTIDE SEQUENCE [LARGE SCALE GENOMIC DNA]</scope>
    <source>
        <strain evidence="2 3">HHB9708</strain>
    </source>
</reference>
<feature type="region of interest" description="Disordered" evidence="1">
    <location>
        <begin position="775"/>
        <end position="868"/>
    </location>
</feature>